<reference evidence="1 2" key="1">
    <citation type="submission" date="2021-06" db="EMBL/GenBank/DDBJ databases">
        <title>Caerostris extrusa draft genome.</title>
        <authorList>
            <person name="Kono N."/>
            <person name="Arakawa K."/>
        </authorList>
    </citation>
    <scope>NUCLEOTIDE SEQUENCE [LARGE SCALE GENOMIC DNA]</scope>
</reference>
<organism evidence="1 2">
    <name type="scientific">Caerostris extrusa</name>
    <name type="common">Bark spider</name>
    <name type="synonym">Caerostris bankana</name>
    <dbReference type="NCBI Taxonomy" id="172846"/>
    <lineage>
        <taxon>Eukaryota</taxon>
        <taxon>Metazoa</taxon>
        <taxon>Ecdysozoa</taxon>
        <taxon>Arthropoda</taxon>
        <taxon>Chelicerata</taxon>
        <taxon>Arachnida</taxon>
        <taxon>Araneae</taxon>
        <taxon>Araneomorphae</taxon>
        <taxon>Entelegynae</taxon>
        <taxon>Araneoidea</taxon>
        <taxon>Araneidae</taxon>
        <taxon>Caerostris</taxon>
    </lineage>
</organism>
<evidence type="ECO:0000313" key="1">
    <source>
        <dbReference type="EMBL" id="GIX76575.1"/>
    </source>
</evidence>
<dbReference type="AlphaFoldDB" id="A0AAV4MX84"/>
<accession>A0AAV4MX84</accession>
<protein>
    <submittedName>
        <fullName evidence="1">Uncharacterized protein</fullName>
    </submittedName>
</protein>
<sequence length="82" mass="9176">MHFHRPVFYLDEAEKPPTPFPIPLQEIRLHHLSHITSTPTPSPKCTVGPSAGVLFLGTCHLKSEFMSRDVKVVCSPAPLWLC</sequence>
<gene>
    <name evidence="1" type="ORF">CEXT_334501</name>
</gene>
<dbReference type="Proteomes" id="UP001054945">
    <property type="component" value="Unassembled WGS sequence"/>
</dbReference>
<comment type="caution">
    <text evidence="1">The sequence shown here is derived from an EMBL/GenBank/DDBJ whole genome shotgun (WGS) entry which is preliminary data.</text>
</comment>
<evidence type="ECO:0000313" key="2">
    <source>
        <dbReference type="Proteomes" id="UP001054945"/>
    </source>
</evidence>
<name>A0AAV4MX84_CAEEX</name>
<dbReference type="EMBL" id="BPLR01020266">
    <property type="protein sequence ID" value="GIX76575.1"/>
    <property type="molecule type" value="Genomic_DNA"/>
</dbReference>
<proteinExistence type="predicted"/>
<keyword evidence="2" id="KW-1185">Reference proteome</keyword>